<evidence type="ECO:0000313" key="2">
    <source>
        <dbReference type="Proteomes" id="UP000295096"/>
    </source>
</evidence>
<keyword evidence="2" id="KW-1185">Reference proteome</keyword>
<dbReference type="Proteomes" id="UP000295096">
    <property type="component" value="Unassembled WGS sequence"/>
</dbReference>
<comment type="caution">
    <text evidence="1">The sequence shown here is derived from an EMBL/GenBank/DDBJ whole genome shotgun (WGS) entry which is preliminary data.</text>
</comment>
<organism evidence="1 2">
    <name type="scientific">Dankookia rubra</name>
    <dbReference type="NCBI Taxonomy" id="1442381"/>
    <lineage>
        <taxon>Bacteria</taxon>
        <taxon>Pseudomonadati</taxon>
        <taxon>Pseudomonadota</taxon>
        <taxon>Alphaproteobacteria</taxon>
        <taxon>Acetobacterales</taxon>
        <taxon>Roseomonadaceae</taxon>
        <taxon>Dankookia</taxon>
    </lineage>
</organism>
<sequence length="121" mass="13312">MSNGISAMAREYLELWVAYEATCVQEDLETEFRLGTKAAAETRKQGDRMHHLEREVCKAVANTPVELRAKAAVVLVHEINRSDDIDLVASITCDLLGVRSVADLGDDVSAVAMEILRRGLV</sequence>
<gene>
    <name evidence="1" type="ORF">E2C06_30615</name>
</gene>
<dbReference type="AlphaFoldDB" id="A0A4R5Q894"/>
<reference evidence="1 2" key="1">
    <citation type="journal article" date="2016" name="J. Microbiol.">
        <title>Dankookia rubra gen. nov., sp. nov., an alphaproteobacterium isolated from sediment of a shallow stream.</title>
        <authorList>
            <person name="Kim W.H."/>
            <person name="Kim D.H."/>
            <person name="Kang K."/>
            <person name="Ahn T.Y."/>
        </authorList>
    </citation>
    <scope>NUCLEOTIDE SEQUENCE [LARGE SCALE GENOMIC DNA]</scope>
    <source>
        <strain evidence="1 2">JCM30602</strain>
    </source>
</reference>
<name>A0A4R5Q894_9PROT</name>
<dbReference type="RefSeq" id="WP_133292373.1">
    <property type="nucleotide sequence ID" value="NZ_SMSJ01000095.1"/>
</dbReference>
<proteinExistence type="predicted"/>
<dbReference type="EMBL" id="SMSJ01000095">
    <property type="protein sequence ID" value="TDH58823.1"/>
    <property type="molecule type" value="Genomic_DNA"/>
</dbReference>
<protein>
    <submittedName>
        <fullName evidence="1">Uncharacterized protein</fullName>
    </submittedName>
</protein>
<accession>A0A4R5Q894</accession>
<evidence type="ECO:0000313" key="1">
    <source>
        <dbReference type="EMBL" id="TDH58823.1"/>
    </source>
</evidence>